<organism evidence="3">
    <name type="scientific">Arion vulgaris</name>
    <dbReference type="NCBI Taxonomy" id="1028688"/>
    <lineage>
        <taxon>Eukaryota</taxon>
        <taxon>Metazoa</taxon>
        <taxon>Spiralia</taxon>
        <taxon>Lophotrochozoa</taxon>
        <taxon>Mollusca</taxon>
        <taxon>Gastropoda</taxon>
        <taxon>Heterobranchia</taxon>
        <taxon>Euthyneura</taxon>
        <taxon>Panpulmonata</taxon>
        <taxon>Eupulmonata</taxon>
        <taxon>Stylommatophora</taxon>
        <taxon>Helicina</taxon>
        <taxon>Arionoidea</taxon>
        <taxon>Arionidae</taxon>
        <taxon>Arion</taxon>
    </lineage>
</organism>
<sequence>MKQNGYKQITVACYVVFLCCCLTSLGQAWKLEVTEEDPTLQNHNPLVLQTRSRRETLQLLNLLQRLKQHQDLGQDLQDESALEEEPNNNYSNLISNRLPEHSDQWMPTAKRQRPCFWSVVTCY</sequence>
<feature type="chain" id="PRO_5002110639" description="Somatostatin/Cortistatin C-terminal domain-containing protein" evidence="2">
    <location>
        <begin position="29"/>
        <end position="123"/>
    </location>
</feature>
<dbReference type="EMBL" id="HACG01014757">
    <property type="protein sequence ID" value="CEK61622.1"/>
    <property type="molecule type" value="Transcribed_RNA"/>
</dbReference>
<feature type="signal peptide" evidence="2">
    <location>
        <begin position="1"/>
        <end position="28"/>
    </location>
</feature>
<proteinExistence type="predicted"/>
<gene>
    <name evidence="3" type="primary">ORF42764</name>
</gene>
<feature type="region of interest" description="Disordered" evidence="1">
    <location>
        <begin position="74"/>
        <end position="93"/>
    </location>
</feature>
<evidence type="ECO:0000256" key="1">
    <source>
        <dbReference type="SAM" id="MobiDB-lite"/>
    </source>
</evidence>
<evidence type="ECO:0008006" key="4">
    <source>
        <dbReference type="Google" id="ProtNLM"/>
    </source>
</evidence>
<dbReference type="AlphaFoldDB" id="A0A0B6YZS1"/>
<protein>
    <recommendedName>
        <fullName evidence="4">Somatostatin/Cortistatin C-terminal domain-containing protein</fullName>
    </recommendedName>
</protein>
<evidence type="ECO:0000256" key="2">
    <source>
        <dbReference type="SAM" id="SignalP"/>
    </source>
</evidence>
<evidence type="ECO:0000313" key="3">
    <source>
        <dbReference type="EMBL" id="CEK61622.1"/>
    </source>
</evidence>
<keyword evidence="2" id="KW-0732">Signal</keyword>
<name>A0A0B6YZS1_9EUPU</name>
<reference evidence="3" key="1">
    <citation type="submission" date="2014-12" db="EMBL/GenBank/DDBJ databases">
        <title>Insight into the proteome of Arion vulgaris.</title>
        <authorList>
            <person name="Aradska J."/>
            <person name="Bulat T."/>
            <person name="Smidak R."/>
            <person name="Sarate P."/>
            <person name="Gangsoo J."/>
            <person name="Sialana F."/>
            <person name="Bilban M."/>
            <person name="Lubec G."/>
        </authorList>
    </citation>
    <scope>NUCLEOTIDE SEQUENCE</scope>
    <source>
        <tissue evidence="3">Skin</tissue>
    </source>
</reference>
<feature type="compositionally biased region" description="Acidic residues" evidence="1">
    <location>
        <begin position="76"/>
        <end position="86"/>
    </location>
</feature>
<accession>A0A0B6YZS1</accession>